<evidence type="ECO:0000313" key="1">
    <source>
        <dbReference type="EMBL" id="KAJ3814091.1"/>
    </source>
</evidence>
<proteinExistence type="predicted"/>
<comment type="caution">
    <text evidence="1">The sequence shown here is derived from an EMBL/GenBank/DDBJ whole genome shotgun (WGS) entry which is preliminary data.</text>
</comment>
<reference evidence="1" key="1">
    <citation type="submission" date="2022-09" db="EMBL/GenBank/DDBJ databases">
        <title>A Global Phylogenomic Analysis of the Shiitake Genus Lentinula.</title>
        <authorList>
            <consortium name="DOE Joint Genome Institute"/>
            <person name="Sierra-Patev S."/>
            <person name="Min B."/>
            <person name="Naranjo-Ortiz M."/>
            <person name="Looney B."/>
            <person name="Konkel Z."/>
            <person name="Slot J.C."/>
            <person name="Sakamoto Y."/>
            <person name="Steenwyk J.L."/>
            <person name="Rokas A."/>
            <person name="Carro J."/>
            <person name="Camarero S."/>
            <person name="Ferreira P."/>
            <person name="Molpeceres G."/>
            <person name="Ruiz-Duenas F.J."/>
            <person name="Serrano A."/>
            <person name="Henrissat B."/>
            <person name="Drula E."/>
            <person name="Hughes K.W."/>
            <person name="Mata J.L."/>
            <person name="Ishikawa N.K."/>
            <person name="Vargas-Isla R."/>
            <person name="Ushijima S."/>
            <person name="Smith C.A."/>
            <person name="Ahrendt S."/>
            <person name="Andreopoulos W."/>
            <person name="He G."/>
            <person name="Labutti K."/>
            <person name="Lipzen A."/>
            <person name="Ng V."/>
            <person name="Riley R."/>
            <person name="Sandor L."/>
            <person name="Barry K."/>
            <person name="Martinez A.T."/>
            <person name="Xiao Y."/>
            <person name="Gibbons J.G."/>
            <person name="Terashima K."/>
            <person name="Grigoriev I.V."/>
            <person name="Hibbett D.S."/>
        </authorList>
    </citation>
    <scope>NUCLEOTIDE SEQUENCE</scope>
    <source>
        <strain evidence="1">TMI1499</strain>
    </source>
</reference>
<dbReference type="Proteomes" id="UP001163835">
    <property type="component" value="Unassembled WGS sequence"/>
</dbReference>
<feature type="non-terminal residue" evidence="1">
    <location>
        <position position="1"/>
    </location>
</feature>
<keyword evidence="2" id="KW-1185">Reference proteome</keyword>
<organism evidence="1 2">
    <name type="scientific">Lentinula aff. lateritia</name>
    <dbReference type="NCBI Taxonomy" id="2804960"/>
    <lineage>
        <taxon>Eukaryota</taxon>
        <taxon>Fungi</taxon>
        <taxon>Dikarya</taxon>
        <taxon>Basidiomycota</taxon>
        <taxon>Agaricomycotina</taxon>
        <taxon>Agaricomycetes</taxon>
        <taxon>Agaricomycetidae</taxon>
        <taxon>Agaricales</taxon>
        <taxon>Marasmiineae</taxon>
        <taxon>Omphalotaceae</taxon>
        <taxon>Lentinula</taxon>
    </lineage>
</organism>
<evidence type="ECO:0000313" key="2">
    <source>
        <dbReference type="Proteomes" id="UP001163835"/>
    </source>
</evidence>
<sequence>KRLFSKLSFPRVIRVPEKAFMDRCKEQAKGEHAWVLSHLPHIYWTFDFPLDERSPQANFKEKFKDKYEMRFVRGSIQEELQALLSLETALEFAQVFYDIVQCESSTWVI</sequence>
<protein>
    <submittedName>
        <fullName evidence="1">Uncharacterized protein</fullName>
    </submittedName>
</protein>
<accession>A0ACC1UAG9</accession>
<name>A0ACC1UAG9_9AGAR</name>
<feature type="non-terminal residue" evidence="1">
    <location>
        <position position="109"/>
    </location>
</feature>
<dbReference type="EMBL" id="MU794976">
    <property type="protein sequence ID" value="KAJ3814091.1"/>
    <property type="molecule type" value="Genomic_DNA"/>
</dbReference>
<gene>
    <name evidence="1" type="ORF">F5876DRAFT_19553</name>
</gene>